<keyword evidence="7" id="KW-1185">Reference proteome</keyword>
<dbReference type="AlphaFoldDB" id="A0A378XB11"/>
<keyword evidence="1 2" id="KW-0732">Signal</keyword>
<reference evidence="5 6" key="1">
    <citation type="submission" date="2018-06" db="EMBL/GenBank/DDBJ databases">
        <authorList>
            <consortium name="Pathogen Informatics"/>
            <person name="Doyle S."/>
        </authorList>
    </citation>
    <scope>NUCLEOTIDE SEQUENCE [LARGE SCALE GENOMIC DNA]</scope>
    <source>
        <strain evidence="5 6">NCTC11997</strain>
    </source>
</reference>
<evidence type="ECO:0000313" key="4">
    <source>
        <dbReference type="EMBL" id="QPT40154.1"/>
    </source>
</evidence>
<dbReference type="Proteomes" id="UP000254603">
    <property type="component" value="Unassembled WGS sequence"/>
</dbReference>
<evidence type="ECO:0000256" key="2">
    <source>
        <dbReference type="SAM" id="SignalP"/>
    </source>
</evidence>
<dbReference type="EMBL" id="UGSB01000001">
    <property type="protein sequence ID" value="SUA50285.1"/>
    <property type="molecule type" value="Genomic_DNA"/>
</dbReference>
<feature type="signal peptide" evidence="2">
    <location>
        <begin position="1"/>
        <end position="25"/>
    </location>
</feature>
<evidence type="ECO:0000313" key="7">
    <source>
        <dbReference type="Proteomes" id="UP000594903"/>
    </source>
</evidence>
<evidence type="ECO:0000259" key="3">
    <source>
        <dbReference type="Pfam" id="PF01551"/>
    </source>
</evidence>
<dbReference type="GO" id="GO:0004222">
    <property type="term" value="F:metalloendopeptidase activity"/>
    <property type="evidence" value="ECO:0007669"/>
    <property type="project" value="TreeGrafter"/>
</dbReference>
<dbReference type="RefSeq" id="WP_018574867.1">
    <property type="nucleotide sequence ID" value="NZ_UGSB01000001.1"/>
</dbReference>
<dbReference type="EC" id="3.4.24.75" evidence="5"/>
<evidence type="ECO:0000313" key="5">
    <source>
        <dbReference type="EMBL" id="SUA50285.1"/>
    </source>
</evidence>
<dbReference type="PANTHER" id="PTHR21666:SF289">
    <property type="entry name" value="L-ALA--D-GLU ENDOPEPTIDASE"/>
    <property type="match status" value="1"/>
</dbReference>
<dbReference type="STRING" id="1122619.GCA_000373745_01694"/>
<gene>
    <name evidence="4" type="ORF">I6G29_00475</name>
    <name evidence="5" type="ORF">NCTC11997_00131</name>
</gene>
<dbReference type="InterPro" id="IPR050570">
    <property type="entry name" value="Cell_wall_metabolism_enzyme"/>
</dbReference>
<proteinExistence type="predicted"/>
<dbReference type="PANTHER" id="PTHR21666">
    <property type="entry name" value="PEPTIDASE-RELATED"/>
    <property type="match status" value="1"/>
</dbReference>
<dbReference type="Gene3D" id="2.70.70.10">
    <property type="entry name" value="Glucose Permease (Domain IIA)"/>
    <property type="match status" value="1"/>
</dbReference>
<dbReference type="OrthoDB" id="9815245at2"/>
<accession>A0A378XB11</accession>
<dbReference type="FunFam" id="2.70.70.10:FF:000006">
    <property type="entry name" value="M23 family peptidase"/>
    <property type="match status" value="1"/>
</dbReference>
<evidence type="ECO:0000256" key="1">
    <source>
        <dbReference type="ARBA" id="ARBA00022729"/>
    </source>
</evidence>
<dbReference type="InterPro" id="IPR011055">
    <property type="entry name" value="Dup_hybrid_motif"/>
</dbReference>
<dbReference type="Proteomes" id="UP000594903">
    <property type="component" value="Chromosome"/>
</dbReference>
<reference evidence="4 7" key="2">
    <citation type="submission" date="2020-12" db="EMBL/GenBank/DDBJ databases">
        <title>FDA dAtabase for Regulatory Grade micrObial Sequences (FDA-ARGOS): Supporting development and validation of Infectious Disease Dx tests.</title>
        <authorList>
            <person name="Sproer C."/>
            <person name="Gronow S."/>
            <person name="Severitt S."/>
            <person name="Schroder I."/>
            <person name="Tallon L."/>
            <person name="Sadzewicz L."/>
            <person name="Zhao X."/>
            <person name="Boylan J."/>
            <person name="Ott S."/>
            <person name="Bowen H."/>
            <person name="Vavikolanu K."/>
            <person name="Mehta A."/>
            <person name="Aluvathingal J."/>
            <person name="Nadendla S."/>
            <person name="Lowell S."/>
            <person name="Myers T."/>
            <person name="Yan Y."/>
            <person name="Sichtig H."/>
        </authorList>
    </citation>
    <scope>NUCLEOTIDE SEQUENCE [LARGE SCALE GENOMIC DNA]</scope>
    <source>
        <strain evidence="4 7">FDAARGOS_872</strain>
    </source>
</reference>
<name>A0A378XB11_9BURK</name>
<evidence type="ECO:0000313" key="6">
    <source>
        <dbReference type="Proteomes" id="UP000254603"/>
    </source>
</evidence>
<dbReference type="SUPFAM" id="SSF51261">
    <property type="entry name" value="Duplicated hybrid motif"/>
    <property type="match status" value="1"/>
</dbReference>
<dbReference type="InterPro" id="IPR016047">
    <property type="entry name" value="M23ase_b-sheet_dom"/>
</dbReference>
<protein>
    <submittedName>
        <fullName evidence="5">Glycyl-glycine endopeptidase ALE-1</fullName>
        <ecNumber evidence="5">3.4.24.75</ecNumber>
    </submittedName>
    <submittedName>
        <fullName evidence="4">M23 family metallopeptidase</fullName>
    </submittedName>
</protein>
<feature type="domain" description="M23ase beta-sheet core" evidence="3">
    <location>
        <begin position="94"/>
        <end position="189"/>
    </location>
</feature>
<organism evidence="5 6">
    <name type="scientific">Oligella ureolytica</name>
    <dbReference type="NCBI Taxonomy" id="90244"/>
    <lineage>
        <taxon>Bacteria</taxon>
        <taxon>Pseudomonadati</taxon>
        <taxon>Pseudomonadota</taxon>
        <taxon>Betaproteobacteria</taxon>
        <taxon>Burkholderiales</taxon>
        <taxon>Alcaligenaceae</taxon>
        <taxon>Oligella</taxon>
    </lineage>
</organism>
<dbReference type="EMBL" id="CP065725">
    <property type="protein sequence ID" value="QPT40154.1"/>
    <property type="molecule type" value="Genomic_DNA"/>
</dbReference>
<sequence length="228" mass="25137">MFNYAQLLRILLVLLLTLSAHNSWAEASDVDADLGPLPVLDNDVAFTGACRSSICAAQFREDIGFEHIIKRPVDSGRISSNYGWRLHPITHVQRMHTGIDYAVPVGTEVKAAQHGKVIFAGKQGGYGNLLVIKHNSTYRTVYAHLDRFNVTLGDWVNRGDVVAYSGNTGLSTGPHLHYEIRKNGLSLNPLTGESSSEHILVLNDTSTSHLKNGRVNRQTNGRVRTILK</sequence>
<keyword evidence="5" id="KW-0378">Hydrolase</keyword>
<feature type="chain" id="PRO_5016970479" evidence="2">
    <location>
        <begin position="26"/>
        <end position="228"/>
    </location>
</feature>
<dbReference type="CDD" id="cd12797">
    <property type="entry name" value="M23_peptidase"/>
    <property type="match status" value="1"/>
</dbReference>
<dbReference type="Pfam" id="PF01551">
    <property type="entry name" value="Peptidase_M23"/>
    <property type="match status" value="1"/>
</dbReference>